<dbReference type="PANTHER" id="PTHR13504:SF38">
    <property type="entry name" value="FIDO DOMAIN-CONTAINING PROTEIN"/>
    <property type="match status" value="1"/>
</dbReference>
<reference evidence="4 5" key="1">
    <citation type="submission" date="2020-02" db="EMBL/GenBank/DDBJ databases">
        <authorList>
            <person name="Gao J."/>
            <person name="Sun J."/>
        </authorList>
    </citation>
    <scope>NUCLEOTIDE SEQUENCE [LARGE SCALE GENOMIC DNA]</scope>
    <source>
        <strain evidence="4 5">7124</strain>
    </source>
</reference>
<dbReference type="EMBL" id="JAAKGU010000001">
    <property type="protein sequence ID" value="NGM81302.1"/>
    <property type="molecule type" value="Genomic_DNA"/>
</dbReference>
<evidence type="ECO:0000256" key="2">
    <source>
        <dbReference type="PIRSR" id="PIRSR640198-2"/>
    </source>
</evidence>
<name>A0A6M1PFM7_9BACL</name>
<keyword evidence="2" id="KW-0547">Nucleotide-binding</keyword>
<dbReference type="InterPro" id="IPR040198">
    <property type="entry name" value="Fido_containing"/>
</dbReference>
<keyword evidence="5" id="KW-1185">Reference proteome</keyword>
<dbReference type="Proteomes" id="UP000480151">
    <property type="component" value="Unassembled WGS sequence"/>
</dbReference>
<feature type="domain" description="Fido" evidence="3">
    <location>
        <begin position="297"/>
        <end position="440"/>
    </location>
</feature>
<organism evidence="4 5">
    <name type="scientific">Paenibacillus apii</name>
    <dbReference type="NCBI Taxonomy" id="1850370"/>
    <lineage>
        <taxon>Bacteria</taxon>
        <taxon>Bacillati</taxon>
        <taxon>Bacillota</taxon>
        <taxon>Bacilli</taxon>
        <taxon>Bacillales</taxon>
        <taxon>Paenibacillaceae</taxon>
        <taxon>Paenibacillus</taxon>
    </lineage>
</organism>
<evidence type="ECO:0000313" key="5">
    <source>
        <dbReference type="Proteomes" id="UP000480151"/>
    </source>
</evidence>
<gene>
    <name evidence="4" type="ORF">G5B47_02620</name>
</gene>
<dbReference type="GO" id="GO:0005524">
    <property type="term" value="F:ATP binding"/>
    <property type="evidence" value="ECO:0007669"/>
    <property type="project" value="UniProtKB-KW"/>
</dbReference>
<dbReference type="AlphaFoldDB" id="A0A6M1PFM7"/>
<evidence type="ECO:0000256" key="1">
    <source>
        <dbReference type="PIRSR" id="PIRSR640198-1"/>
    </source>
</evidence>
<dbReference type="InterPro" id="IPR003812">
    <property type="entry name" value="Fido"/>
</dbReference>
<protein>
    <submittedName>
        <fullName evidence="4">ImmA/IrrE family metallo-endopeptidase</fullName>
    </submittedName>
</protein>
<dbReference type="PANTHER" id="PTHR13504">
    <property type="entry name" value="FIDO DOMAIN-CONTAINING PROTEIN DDB_G0283145"/>
    <property type="match status" value="1"/>
</dbReference>
<dbReference type="Gene3D" id="1.10.10.2910">
    <property type="match status" value="1"/>
</dbReference>
<dbReference type="InterPro" id="IPR010359">
    <property type="entry name" value="IrrE_HExxH"/>
</dbReference>
<keyword evidence="2" id="KW-0067">ATP-binding</keyword>
<proteinExistence type="predicted"/>
<dbReference type="InterPro" id="IPR036597">
    <property type="entry name" value="Fido-like_dom_sf"/>
</dbReference>
<accession>A0A6M1PFM7</accession>
<evidence type="ECO:0000259" key="3">
    <source>
        <dbReference type="PROSITE" id="PS51459"/>
    </source>
</evidence>
<feature type="active site" evidence="1">
    <location>
        <position position="383"/>
    </location>
</feature>
<comment type="caution">
    <text evidence="4">The sequence shown here is derived from an EMBL/GenBank/DDBJ whole genome shotgun (WGS) entry which is preliminary data.</text>
</comment>
<sequence length="460" mass="53780">MPNTDLEYLRRFSKHCGHPGELAELVFHDYFKESDPIFPIDIFKVLKDYGVIYRFMELDSLEGMYSPGYEGNYAAVAINSKSKYERQRFTAAHELCHHVRDFQSVSASPIGGNDHMERYANQFATYFLMPRKYFEKQISKYADKNGKVSPDDAVLIAYYFGVSYESVMWHLYNMRVLNIIPSKEFFESYGYTKQFELLKLKSLDSFYLKNIINGYTYIPQANTSPLWSIFKHDLVYNDSRVEGIDLPKEKVAEICTDLRLRLHDSEYYSKYQDDENIVETVGHILLYDYIINSEERFDSYKLKEMNKELYKIAPQAELMGEFRTTDNAISGAIINTSHHRQIPEDLFWLDKDIDEAFGSVQILSLSDWLLFSVKVHHRIAQIHPFGDGNGRLCRAVMNWLLRTNNLPPIYLVPEDKPEYLECMKKADINDYEPLHNFFLKRLLISLIRLNAITTIGISSI</sequence>
<feature type="binding site" evidence="2">
    <location>
        <begin position="387"/>
        <end position="394"/>
    </location>
    <ligand>
        <name>ATP</name>
        <dbReference type="ChEBI" id="CHEBI:30616"/>
    </ligand>
</feature>
<dbReference type="Pfam" id="PF06114">
    <property type="entry name" value="Peptidase_M78"/>
    <property type="match status" value="1"/>
</dbReference>
<dbReference type="RefSeq" id="WP_165094020.1">
    <property type="nucleotide sequence ID" value="NZ_JAAKGU010000001.1"/>
</dbReference>
<dbReference type="PROSITE" id="PS51459">
    <property type="entry name" value="FIDO"/>
    <property type="match status" value="1"/>
</dbReference>
<dbReference type="Pfam" id="PF02661">
    <property type="entry name" value="Fic"/>
    <property type="match status" value="1"/>
</dbReference>
<evidence type="ECO:0000313" key="4">
    <source>
        <dbReference type="EMBL" id="NGM81302.1"/>
    </source>
</evidence>
<dbReference type="Gene3D" id="1.10.3290.10">
    <property type="entry name" value="Fido-like domain"/>
    <property type="match status" value="1"/>
</dbReference>
<dbReference type="SUPFAM" id="SSF140931">
    <property type="entry name" value="Fic-like"/>
    <property type="match status" value="1"/>
</dbReference>